<feature type="domain" description="Ketosynthase family 3 (KS3)" evidence="8">
    <location>
        <begin position="554"/>
        <end position="971"/>
    </location>
</feature>
<dbReference type="GO" id="GO:0008270">
    <property type="term" value="F:zinc ion binding"/>
    <property type="evidence" value="ECO:0007669"/>
    <property type="project" value="InterPro"/>
</dbReference>
<evidence type="ECO:0000256" key="4">
    <source>
        <dbReference type="ARBA" id="ARBA00023268"/>
    </source>
</evidence>
<dbReference type="Gene3D" id="3.40.47.10">
    <property type="match status" value="3"/>
</dbReference>
<dbReference type="CDD" id="cd08956">
    <property type="entry name" value="KR_3_FAS_SDR_x"/>
    <property type="match status" value="2"/>
</dbReference>
<dbReference type="SMART" id="SM00825">
    <property type="entry name" value="PKS_KS"/>
    <property type="match status" value="3"/>
</dbReference>
<evidence type="ECO:0000256" key="6">
    <source>
        <dbReference type="PROSITE-ProRule" id="PRU01363"/>
    </source>
</evidence>
<dbReference type="InterPro" id="IPR014043">
    <property type="entry name" value="Acyl_transferase_dom"/>
</dbReference>
<dbReference type="FunFam" id="3.40.366.10:FF:000002">
    <property type="entry name" value="Probable polyketide synthase 2"/>
    <property type="match status" value="2"/>
</dbReference>
<dbReference type="SMART" id="SM00827">
    <property type="entry name" value="PKS_AT"/>
    <property type="match status" value="2"/>
</dbReference>
<dbReference type="CDD" id="cd00833">
    <property type="entry name" value="PKS"/>
    <property type="match status" value="3"/>
</dbReference>
<dbReference type="InterPro" id="IPR018201">
    <property type="entry name" value="Ketoacyl_synth_AS"/>
</dbReference>
<dbReference type="RefSeq" id="WP_161105412.1">
    <property type="nucleotide sequence ID" value="NZ_WUTW01000006.1"/>
</dbReference>
<dbReference type="InterPro" id="IPR020807">
    <property type="entry name" value="PKS_DH"/>
</dbReference>
<dbReference type="InterPro" id="IPR016036">
    <property type="entry name" value="Malonyl_transacylase_ACP-bd"/>
</dbReference>
<keyword evidence="5" id="KW-0012">Acyltransferase</keyword>
<dbReference type="SMART" id="SM00826">
    <property type="entry name" value="PKS_DH"/>
    <property type="match status" value="2"/>
</dbReference>
<dbReference type="OrthoDB" id="4537517at2"/>
<dbReference type="GO" id="GO:0016491">
    <property type="term" value="F:oxidoreductase activity"/>
    <property type="evidence" value="ECO:0007669"/>
    <property type="project" value="InterPro"/>
</dbReference>
<keyword evidence="2" id="KW-0597">Phosphoprotein</keyword>
<dbReference type="Pfam" id="PF16197">
    <property type="entry name" value="KAsynt_C_assoc"/>
    <property type="match status" value="3"/>
</dbReference>
<dbReference type="InterPro" id="IPR050091">
    <property type="entry name" value="PKS_NRPS_Biosynth_Enz"/>
</dbReference>
<dbReference type="Proteomes" id="UP000431901">
    <property type="component" value="Unassembled WGS sequence"/>
</dbReference>
<dbReference type="Pfam" id="PF02801">
    <property type="entry name" value="Ketoacyl-synt_C"/>
    <property type="match status" value="3"/>
</dbReference>
<dbReference type="InterPro" id="IPR011032">
    <property type="entry name" value="GroES-like_sf"/>
</dbReference>
<dbReference type="InterPro" id="IPR020843">
    <property type="entry name" value="ER"/>
</dbReference>
<dbReference type="GO" id="GO:0005886">
    <property type="term" value="C:plasma membrane"/>
    <property type="evidence" value="ECO:0007669"/>
    <property type="project" value="TreeGrafter"/>
</dbReference>
<dbReference type="Pfam" id="PF00109">
    <property type="entry name" value="ketoacyl-synt"/>
    <property type="match status" value="3"/>
</dbReference>
<dbReference type="InterPro" id="IPR032821">
    <property type="entry name" value="PKS_assoc"/>
</dbReference>
<dbReference type="InterPro" id="IPR036736">
    <property type="entry name" value="ACP-like_sf"/>
</dbReference>
<dbReference type="SMART" id="SM01294">
    <property type="entry name" value="PKS_PP_betabranch"/>
    <property type="match status" value="2"/>
</dbReference>
<feature type="domain" description="Ketosynthase family 3 (KS3)" evidence="8">
    <location>
        <begin position="2213"/>
        <end position="2637"/>
    </location>
</feature>
<dbReference type="GO" id="GO:0005737">
    <property type="term" value="C:cytoplasm"/>
    <property type="evidence" value="ECO:0007669"/>
    <property type="project" value="TreeGrafter"/>
</dbReference>
<keyword evidence="4" id="KW-0511">Multifunctional enzyme</keyword>
<dbReference type="InterPro" id="IPR002364">
    <property type="entry name" value="Quin_OxRdtase/zeta-crystal_CS"/>
</dbReference>
<dbReference type="InterPro" id="IPR055123">
    <property type="entry name" value="SpnB-like_Rossmann"/>
</dbReference>
<dbReference type="Gene3D" id="3.90.180.10">
    <property type="entry name" value="Medium-chain alcohol dehydrogenases, catalytic domain"/>
    <property type="match status" value="1"/>
</dbReference>
<keyword evidence="11" id="KW-1185">Reference proteome</keyword>
<dbReference type="InterPro" id="IPR049551">
    <property type="entry name" value="PKS_DH_C"/>
</dbReference>
<dbReference type="Pfam" id="PF21089">
    <property type="entry name" value="PKS_DH_N"/>
    <property type="match status" value="2"/>
</dbReference>
<dbReference type="PANTHER" id="PTHR43775:SF51">
    <property type="entry name" value="INACTIVE PHENOLPHTHIOCEROL SYNTHESIS POLYKETIDE SYNTHASE TYPE I PKS1-RELATED"/>
    <property type="match status" value="1"/>
</dbReference>
<dbReference type="FunFam" id="3.40.47.10:FF:000019">
    <property type="entry name" value="Polyketide synthase type I"/>
    <property type="match status" value="2"/>
</dbReference>
<keyword evidence="3" id="KW-0808">Transferase</keyword>
<dbReference type="PROSITE" id="PS01162">
    <property type="entry name" value="QOR_ZETA_CRYSTAL"/>
    <property type="match status" value="1"/>
</dbReference>
<dbReference type="SUPFAM" id="SSF52151">
    <property type="entry name" value="FabD/lysophospholipase-like"/>
    <property type="match status" value="2"/>
</dbReference>
<dbReference type="Pfam" id="PF00550">
    <property type="entry name" value="PP-binding"/>
    <property type="match status" value="2"/>
</dbReference>
<evidence type="ECO:0000256" key="3">
    <source>
        <dbReference type="ARBA" id="ARBA00022679"/>
    </source>
</evidence>
<dbReference type="Pfam" id="PF08240">
    <property type="entry name" value="ADH_N"/>
    <property type="match status" value="1"/>
</dbReference>
<feature type="active site" description="Proton acceptor; for dehydratase activity" evidence="6">
    <location>
        <position position="3125"/>
    </location>
</feature>
<evidence type="ECO:0000313" key="11">
    <source>
        <dbReference type="Proteomes" id="UP000431901"/>
    </source>
</evidence>
<dbReference type="GO" id="GO:0006633">
    <property type="term" value="P:fatty acid biosynthetic process"/>
    <property type="evidence" value="ECO:0007669"/>
    <property type="project" value="InterPro"/>
</dbReference>
<keyword evidence="1" id="KW-0596">Phosphopantetheine</keyword>
<dbReference type="InterPro" id="IPR001227">
    <property type="entry name" value="Ac_transferase_dom_sf"/>
</dbReference>
<feature type="domain" description="PKS/mFAS DH" evidence="9">
    <location>
        <begin position="1414"/>
        <end position="1681"/>
    </location>
</feature>
<dbReference type="GO" id="GO:0004312">
    <property type="term" value="F:fatty acid synthase activity"/>
    <property type="evidence" value="ECO:0007669"/>
    <property type="project" value="TreeGrafter"/>
</dbReference>
<dbReference type="PANTHER" id="PTHR43775">
    <property type="entry name" value="FATTY ACID SYNTHASE"/>
    <property type="match status" value="1"/>
</dbReference>
<protein>
    <submittedName>
        <fullName evidence="10">SDR family NAD(P)-dependent oxidoreductase</fullName>
    </submittedName>
</protein>
<proteinExistence type="predicted"/>
<dbReference type="InterPro" id="IPR036291">
    <property type="entry name" value="NAD(P)-bd_dom_sf"/>
</dbReference>
<feature type="region of interest" description="N-terminal hotdog fold" evidence="6">
    <location>
        <begin position="3093"/>
        <end position="3215"/>
    </location>
</feature>
<dbReference type="PROSITE" id="PS50075">
    <property type="entry name" value="CARRIER"/>
    <property type="match status" value="2"/>
</dbReference>
<dbReference type="Pfam" id="PF08659">
    <property type="entry name" value="KR"/>
    <property type="match status" value="2"/>
</dbReference>
<dbReference type="InterPro" id="IPR042104">
    <property type="entry name" value="PKS_dehydratase_sf"/>
</dbReference>
<dbReference type="CDD" id="cd05195">
    <property type="entry name" value="enoyl_red"/>
    <property type="match status" value="1"/>
</dbReference>
<dbReference type="InterPro" id="IPR013154">
    <property type="entry name" value="ADH-like_N"/>
</dbReference>
<gene>
    <name evidence="10" type="ORF">GQ466_24710</name>
</gene>
<feature type="domain" description="Ketosynthase family 3 (KS3)" evidence="8">
    <location>
        <begin position="1"/>
        <end position="396"/>
    </location>
</feature>
<dbReference type="SUPFAM" id="SSF50129">
    <property type="entry name" value="GroES-like"/>
    <property type="match status" value="1"/>
</dbReference>
<dbReference type="SMART" id="SM00829">
    <property type="entry name" value="PKS_ER"/>
    <property type="match status" value="1"/>
</dbReference>
<dbReference type="InterPro" id="IPR016035">
    <property type="entry name" value="Acyl_Trfase/lysoPLipase"/>
</dbReference>
<accession>A0A6I4WJR8</accession>
<dbReference type="InterPro" id="IPR006162">
    <property type="entry name" value="Ppantetheine_attach_site"/>
</dbReference>
<dbReference type="PROSITE" id="PS00012">
    <property type="entry name" value="PHOSPHOPANTETHEINE"/>
    <property type="match status" value="2"/>
</dbReference>
<dbReference type="InterPro" id="IPR014031">
    <property type="entry name" value="Ketoacyl_synth_C"/>
</dbReference>
<dbReference type="Pfam" id="PF00698">
    <property type="entry name" value="Acyl_transf_1"/>
    <property type="match status" value="2"/>
</dbReference>
<dbReference type="SUPFAM" id="SSF53901">
    <property type="entry name" value="Thiolase-like"/>
    <property type="match status" value="3"/>
</dbReference>
<dbReference type="Gene3D" id="3.40.50.11460">
    <property type="match status" value="1"/>
</dbReference>
<organism evidence="10 11">
    <name type="scientific">Actinomadura rayongensis</name>
    <dbReference type="NCBI Taxonomy" id="1429076"/>
    <lineage>
        <taxon>Bacteria</taxon>
        <taxon>Bacillati</taxon>
        <taxon>Actinomycetota</taxon>
        <taxon>Actinomycetes</taxon>
        <taxon>Streptosporangiales</taxon>
        <taxon>Thermomonosporaceae</taxon>
        <taxon>Actinomadura</taxon>
    </lineage>
</organism>
<feature type="domain" description="PKS/mFAS DH" evidence="9">
    <location>
        <begin position="3093"/>
        <end position="3362"/>
    </location>
</feature>
<evidence type="ECO:0000259" key="7">
    <source>
        <dbReference type="PROSITE" id="PS50075"/>
    </source>
</evidence>
<dbReference type="GO" id="GO:0031177">
    <property type="term" value="F:phosphopantetheine binding"/>
    <property type="evidence" value="ECO:0007669"/>
    <property type="project" value="InterPro"/>
</dbReference>
<dbReference type="Pfam" id="PF13602">
    <property type="entry name" value="ADH_zinc_N_2"/>
    <property type="match status" value="1"/>
</dbReference>
<evidence type="ECO:0000256" key="1">
    <source>
        <dbReference type="ARBA" id="ARBA00022450"/>
    </source>
</evidence>
<feature type="active site" description="Proton donor; for dehydratase activity" evidence="6">
    <location>
        <position position="1606"/>
    </location>
</feature>
<sequence length="4269" mass="443385">MIGLSCRFPQAPGPDAFWRLLRAGTDAITDVPGDRPGTGRGGFLDQVDGFDAAFFGVSPREAAAMDPQQRLMLELAWEALEDARIVPAALAGSAAAVFAGATAGDYASVVHGEITPHTATGLNRGVIANRVSYSLGLRGPSFTVDAAQASSLVAVRLACESVRRGEAPIAIAGGVHLNLAPESTEGMAKFGALSPDGRCYTFDARANGYVRGEGGGAVVLKPLDEAVADGDRIYCVIRGGAVNNDGETSALTVPDADAQRDVIRLACADAATTPNEIRYVELHGTGTRRGDPVEAAALGAALGAGRDAPLPVGSVKTNIGHLEGAAGIAGLLKTALALHHGELPPSLNHVTPHPDIPLGELNLRVNTELSPWDGPRVAGVSAFGMGGTNCHLVLAEAPPAQHREPEPSRGPWAWPVSARDPEALRAQAAALHERLRDADADPADVAHALATTRTQFEHRAVIVADEPAALLDGLEKLAAGEPSPSVMTGFADAEAASSPFPEAPDLTAIAALHVQGHAIDWQAVIDRPDPRPVDLPTYAFQRERHWPVTETTTDDAIAIVGMACRYPGGATTPEALWDLVAAGADAIGPPPEGRGWNLAGLDLGAYGGEGGYLYDAGDFDPEPFGISPREALAMDPQQRLLLETAWETFERAGVDPDALRGTDTGVFTGMMAQDYGPRMHESSPATGGYVLTGSSASVASGRLAYAFGLVGPTMTIDTACSSSLVALHLAAQALRGGECSLALAGGVTVMASPGLLVEFSRQRGLSPDGRCRAFADGADGTGFSEGAGLLLLERLSDARRNGRRVLAILRGSAVNSDGASNGLTAPNGSSQQRVIRRALADAGLAPSDVDAVEAHGTGTTLGDPIEANALLATYGQDRETPLLLGSVKSNIGHTQAAAGAAGVIKMVQAMRHGVLPRTLHVDRPSERVDWTGGAVRLLTEDTAWPETGRARRAAVSSFGISGTNAHVILEQPAPDEEIVRDAGPVPWLLSARTDAALRAQARSLGDVTADPADVAVTLRRRAALDHRAVIIGETPAEFRAALDAFATGGPAVRGIAGHVGRTAFVFPGQGPQWAGMGAGLLAESEEFAASVDETERVFARYVDWSLTDVLRTGDSLDRVEIVQPALFAMMVALARVWRAHGVTPGAVLGHSQGEIAAAHVAGALDLDDAARIVLRRSALIADRLAGAGGMAWLALPSAEAAELLRDTGTGGAVSVAARNGPHATVVAGEAGALAAVVAACEERGIQARTIPVDYASHTPHVEAIRDDLPAALDGLAPRTSEVPFFSTVTGGPFDTAGADAAYWYRNLRSPVLFEDAVRALLDAGFTTFIEVSPHAVLTGAIEDTGPDATVFGTLRRDEGGRRRLLTALAHAHVAGLPVTWPDVAGRFVDLPTYPFQRQHFWMNTPAPGQAPDAHALLDTGVEVAGSGAMVFSGTVSLDTHPWLADHAVRGTVLLPGTGLLDLALHAGAHAGAERVDELVLETPLVLPADGTAQLQVTVAEPDDEGGRALAVHSRRDGAWTRHGSGRLVPTAPSEGETAAWPPPGAAPIDLDGCYDALAATGYEYGPAFQALEAAWRRGDEVFAQVRLPAGQQRDADRFALHPVLLDAALHAVLVSGAGDGTRLPFAWHDVRLAATAADLLRVRITLSGPDALAIEATDGTGRPVVSVGSLTLRPVDPDGLAGGTDDSLYVVDWRQIEPPPVDGPPDWPVLDGEPLDPVPATVLLRCEGRDVHEGTNAVLDVLRTWLTDDRYEQSTLVVQTRSATGPAPEDLTGAAVWGLVRSAQTEHPGRFVLVDADGDVTPEQVAGAVATGEPQLAFRSGVLTVPRLVRGRPEGTARPIDPDGTVLVTGGTGGLGALIARHLADAHGVRHLVLASRTGADAPGADELRRDLEALGATVTLAACDAADRDGLAALLAAIPADRPLTAVVHAAGVLADAPVESLTARQLDDVLRPKADAARNLHELTAGHDLAAFVLFSSIAATVGTAGQAGYAAANAYLDALAARRHAAGLPATAIAWGLWEAGTGMTSHLDRTDVRRLARAGIGRFDTPHGLALFDAAVGGDLPVLVAARLTLREVRTETSHAILRVLRRPRTRRAARGAEPGPRRAAAPGVLAARDPASVQALVNGQIADVLGYGGADAVDGRRPFKDLGIDSLSAVELRNRLAAATGLRLPSTVVFDHPSPGALADFLVARLTDSAPLPAAPRTAPAVDDDPVAIVGMACRFPGGVDGPDALWAVVRDGADVISGFPEDRGWDLAALYDPNPEKPGTCYARDGGFLDAAADFDADLFGISPREALAMDPQQRLLLETAYEAFEHAGIPVDALRGSDTGVFTGVRYSDYPALLQASADDVDGHVGLGNAVSVASGRIAYTFGLVGPAVTVDTACSSALVALHVAAQSLRRGECSLALAGAATVMPTPELLIEFARQRGLSPDGRCKAFSDDADGTGFSEGVGVLLVERLSDALRNGHRVHAVLRGSAVNQDGASNGLTAPNGPSQESVIRSALADAGLSPSDIDAVEAHGTGTPLGDPIEAQALIATYGHDRANPLWLGSIKSNIGHTQAAAGIAGIIKTVHAMKHGVLPRTLHVARPTARVDWPDDAVRLLTENTPWPETGRPRRAAISAFGISGTNAHVILEQPPAAPDAEPGTATPPWVLSAATEAALRAQAARLSAFAAERDPRPADVARTLLHGRAAREHRAVVLGDAPDEFRSGLDALARGEAAPNVVVGGPVREAPRPVLVFPGQGPQWIGMGAELLAESEEFAASIAAIEAAFARHVDWSLAEVLRTGDGLDRVDVVQPALFAMMVALARLWEASGVTPAAVVGHSQGEIAAAHVAGALTLDEAAAVVLLRSRVIATELTGTGGMASVARPAPDVAADLARHGGDLAVAAFNGPASTVVAGDPDALTELLASYEAAGVRATRIPVDYASHVPAVERVEEPLRAALAGIEARPAELPFYSTVTGGRLDEPAFDTGYWYRNLRSPVLFENAVRALIAAGHTTFVEVSPHAVLTGAIQDIDPGVTAFGTLRRDQGGPRQFRTALAHAHVAGLPVAWPAGGAGVELPTYAFQHRRYWPSAAPPRADARGLGLTPGAHPILSAQLTLADGDGLALTGTMAPGTHPWLADHAVGTTTLASGTTFVEFALHAAEQAFAAAVDELTLHVPLVLGAEPVALQVLVGDADETGTRSLTVHSRPAGGSGAWTRHAEGVLSSVHRVPGAPLDAVWPPPGAAPLPVDGVYPALAERGYHYGPVFRGLRAAWRDADHHYAEVVLDESVDVAGFCLHPALLDAALHVLAIDDPEDGVRLPFSWSGIRIHATGATALRVRISRTSDEAVALDLFDAAGAPVASIGELRMRSADPDLLARRADDDALYRLQWTPVALPADPPPLTSAVILGADDLDALGPDVPDAVIYDVAAEDEVVAGAHRTALRVLTVLQRWLADERFAASRLVVRTAHASLAAGVAPGLLRSAQAEHPGRFVLLDVDAPPDDLAALLALDEPEIVVRAGAASVPRLVRATADGPGPLPETPGWRLEPAADGALDGLAFAPTAEADRPLAPGEVRVAVRAAGLNFRDVLIGLGRHPRVPMGSEAAGIVLDTAPDVTDLAPGDRVFGLFSGGIADIAVTDRYVLAVIPDEWSFTEAAAVPMAYLSAWYCLDDLAGLRPGDSVLVHAGAGGFGMAAVQLARHRGLDVYATASPGKWDTLRALGVPDDHIASSRTLDFAERFAGRGMDAVLNSLTGEFLDRSLDLLAPGGRFIELGKADVRDPADLRPDIVYRTLALADAGPERIQHLFAGILALFADGTLPPMPVKVWDVRRAHEAFRYFAQGRNIGKLALTVPSRPGPAGTALITGATGALGSLVARHLAGRPGASHLLLVSRQGRDAATAAELEADLTARGATVTFAACDAADRDELAAALAAVPPDEPLTTVVHAAGVVDDAMLTALTPAQLDTVLRPKVDAAWNLHELTAGCELSEFVLFSSLAGTVGGLGQANYGAANAFVDALAAHRHARGLPAASLGWGLWGVRSAMTGHLGELDLGRLGRSGLRPMSADEGLALLDAALGRGLPQVFPARLDLTALDRVPAVLRNLAGAGARRIAAGVAGEADLRQRLVALPPGERSRLLLDLVLRHTATALGHAAGELADGDRAFKELGIDSLTAVEVRNLLNASTGLRLPATLVFDHPTPAALADRLRAELAPGDDGGTAAEVDRIEAALAALAPGADEVDLVTARLDALLRAWRDRHAGTDARPKRDFSEATDDELFEALDNGLS</sequence>
<dbReference type="SMART" id="SM00823">
    <property type="entry name" value="PKS_PP"/>
    <property type="match status" value="2"/>
</dbReference>
<dbReference type="InterPro" id="IPR049552">
    <property type="entry name" value="PKS_DH_N"/>
</dbReference>
<dbReference type="InterPro" id="IPR020841">
    <property type="entry name" value="PKS_Beta-ketoAc_synthase_dom"/>
</dbReference>
<dbReference type="InterPro" id="IPR020806">
    <property type="entry name" value="PKS_PP-bd"/>
</dbReference>
<feature type="region of interest" description="C-terminal hotdog fold" evidence="6">
    <location>
        <begin position="1545"/>
        <end position="1681"/>
    </location>
</feature>
<evidence type="ECO:0000313" key="10">
    <source>
        <dbReference type="EMBL" id="MXQ67224.1"/>
    </source>
</evidence>
<dbReference type="PROSITE" id="PS52004">
    <property type="entry name" value="KS3_2"/>
    <property type="match status" value="3"/>
</dbReference>
<dbReference type="InterPro" id="IPR049900">
    <property type="entry name" value="PKS_mFAS_DH"/>
</dbReference>
<dbReference type="InterPro" id="IPR009081">
    <property type="entry name" value="PP-bd_ACP"/>
</dbReference>
<feature type="domain" description="Carrier" evidence="7">
    <location>
        <begin position="2120"/>
        <end position="2195"/>
    </location>
</feature>
<name>A0A6I4WJR8_9ACTN</name>
<feature type="active site" description="Proton donor; for dehydratase activity" evidence="6">
    <location>
        <position position="3287"/>
    </location>
</feature>
<dbReference type="Gene3D" id="3.30.70.3290">
    <property type="match status" value="3"/>
</dbReference>
<dbReference type="InterPro" id="IPR014030">
    <property type="entry name" value="Ketoacyl_synth_N"/>
</dbReference>
<dbReference type="Gene3D" id="3.40.50.720">
    <property type="entry name" value="NAD(P)-binding Rossmann-like Domain"/>
    <property type="match status" value="2"/>
</dbReference>
<dbReference type="SUPFAM" id="SSF47336">
    <property type="entry name" value="ACP-like"/>
    <property type="match status" value="2"/>
</dbReference>
<dbReference type="InterPro" id="IPR057326">
    <property type="entry name" value="KR_dom"/>
</dbReference>
<dbReference type="InterPro" id="IPR016039">
    <property type="entry name" value="Thiolase-like"/>
</dbReference>
<dbReference type="Gene3D" id="3.10.129.110">
    <property type="entry name" value="Polyketide synthase dehydratase"/>
    <property type="match status" value="2"/>
</dbReference>
<comment type="caution">
    <text evidence="10">The sequence shown here is derived from an EMBL/GenBank/DDBJ whole genome shotgun (WGS) entry which is preliminary data.</text>
</comment>
<dbReference type="Gene3D" id="1.10.1200.10">
    <property type="entry name" value="ACP-like"/>
    <property type="match status" value="2"/>
</dbReference>
<dbReference type="FunFam" id="1.10.1200.10:FF:000007">
    <property type="entry name" value="Probable polyketide synthase pks17"/>
    <property type="match status" value="1"/>
</dbReference>
<dbReference type="SUPFAM" id="SSF51735">
    <property type="entry name" value="NAD(P)-binding Rossmann-fold domains"/>
    <property type="match status" value="5"/>
</dbReference>
<dbReference type="Pfam" id="PF14765">
    <property type="entry name" value="PS-DH"/>
    <property type="match status" value="2"/>
</dbReference>
<evidence type="ECO:0000259" key="8">
    <source>
        <dbReference type="PROSITE" id="PS52004"/>
    </source>
</evidence>
<dbReference type="SUPFAM" id="SSF55048">
    <property type="entry name" value="Probable ACP-binding domain of malonyl-CoA ACP transacylase"/>
    <property type="match status" value="2"/>
</dbReference>
<dbReference type="PROSITE" id="PS52019">
    <property type="entry name" value="PKS_MFAS_DH"/>
    <property type="match status" value="2"/>
</dbReference>
<reference evidence="10 11" key="1">
    <citation type="submission" date="2019-12" db="EMBL/GenBank/DDBJ databases">
        <title>Nocardia macrotermitis sp. nov. and Nocardia aurantia sp. nov., isolated from the gut of the fungus growing-termite Macrotermes natalensis.</title>
        <authorList>
            <person name="Christine B."/>
            <person name="Rene B."/>
        </authorList>
    </citation>
    <scope>NUCLEOTIDE SEQUENCE [LARGE SCALE GENOMIC DNA]</scope>
    <source>
        <strain evidence="10 11">DSM 102126</strain>
    </source>
</reference>
<dbReference type="Pfam" id="PF22953">
    <property type="entry name" value="SpnB_Rossmann"/>
    <property type="match status" value="1"/>
</dbReference>
<dbReference type="GO" id="GO:0004315">
    <property type="term" value="F:3-oxoacyl-[acyl-carrier-protein] synthase activity"/>
    <property type="evidence" value="ECO:0007669"/>
    <property type="project" value="InterPro"/>
</dbReference>
<dbReference type="Gene3D" id="3.40.366.10">
    <property type="entry name" value="Malonyl-Coenzyme A Acyl Carrier Protein, domain 2"/>
    <property type="match status" value="2"/>
</dbReference>
<dbReference type="GO" id="GO:0071770">
    <property type="term" value="P:DIM/DIP cell wall layer assembly"/>
    <property type="evidence" value="ECO:0007669"/>
    <property type="project" value="TreeGrafter"/>
</dbReference>
<evidence type="ECO:0000256" key="2">
    <source>
        <dbReference type="ARBA" id="ARBA00022553"/>
    </source>
</evidence>
<feature type="region of interest" description="C-terminal hotdog fold" evidence="6">
    <location>
        <begin position="3228"/>
        <end position="3362"/>
    </location>
</feature>
<feature type="domain" description="Carrier" evidence="7">
    <location>
        <begin position="4119"/>
        <end position="4194"/>
    </location>
</feature>
<evidence type="ECO:0000256" key="5">
    <source>
        <dbReference type="ARBA" id="ARBA00023315"/>
    </source>
</evidence>
<evidence type="ECO:0000259" key="9">
    <source>
        <dbReference type="PROSITE" id="PS52019"/>
    </source>
</evidence>
<dbReference type="SMART" id="SM00822">
    <property type="entry name" value="PKS_KR"/>
    <property type="match status" value="2"/>
</dbReference>
<dbReference type="EMBL" id="WUTW01000006">
    <property type="protein sequence ID" value="MXQ67224.1"/>
    <property type="molecule type" value="Genomic_DNA"/>
</dbReference>
<dbReference type="PROSITE" id="PS00606">
    <property type="entry name" value="KS3_1"/>
    <property type="match status" value="2"/>
</dbReference>
<dbReference type="InterPro" id="IPR013968">
    <property type="entry name" value="PKS_KR"/>
</dbReference>
<feature type="active site" description="Proton acceptor; for dehydratase activity" evidence="6">
    <location>
        <position position="1446"/>
    </location>
</feature>
<feature type="region of interest" description="N-terminal hotdog fold" evidence="6">
    <location>
        <begin position="1414"/>
        <end position="1534"/>
    </location>
</feature>